<organism evidence="2">
    <name type="scientific">Caenorhabditis brenneri</name>
    <name type="common">Nematode worm</name>
    <dbReference type="NCBI Taxonomy" id="135651"/>
    <lineage>
        <taxon>Eukaryota</taxon>
        <taxon>Metazoa</taxon>
        <taxon>Ecdysozoa</taxon>
        <taxon>Nematoda</taxon>
        <taxon>Chromadorea</taxon>
        <taxon>Rhabditida</taxon>
        <taxon>Rhabditina</taxon>
        <taxon>Rhabditomorpha</taxon>
        <taxon>Rhabditoidea</taxon>
        <taxon>Rhabditidae</taxon>
        <taxon>Peloderinae</taxon>
        <taxon>Caenorhabditis</taxon>
    </lineage>
</organism>
<protein>
    <submittedName>
        <fullName evidence="1">Uncharacterized protein</fullName>
    </submittedName>
</protein>
<name>G0NZW5_CAEBE</name>
<gene>
    <name evidence="1" type="ORF">CAEBREN_25206</name>
</gene>
<dbReference type="HOGENOM" id="CLU_2851748_0_0_1"/>
<evidence type="ECO:0000313" key="2">
    <source>
        <dbReference type="Proteomes" id="UP000008068"/>
    </source>
</evidence>
<keyword evidence="2" id="KW-1185">Reference proteome</keyword>
<sequence length="65" mass="7441">MINLSISLTVGEVITFLRLFVFFSNSSFSLHNNNTCSHCSKLEHLCKVELPSKVFRSFELFINIS</sequence>
<dbReference type="InParanoid" id="G0NZW5"/>
<dbReference type="Proteomes" id="UP000008068">
    <property type="component" value="Unassembled WGS sequence"/>
</dbReference>
<reference evidence="2" key="1">
    <citation type="submission" date="2011-07" db="EMBL/GenBank/DDBJ databases">
        <authorList>
            <consortium name="Caenorhabditis brenneri Sequencing and Analysis Consortium"/>
            <person name="Wilson R.K."/>
        </authorList>
    </citation>
    <scope>NUCLEOTIDE SEQUENCE [LARGE SCALE GENOMIC DNA]</scope>
    <source>
        <strain evidence="2">PB2801</strain>
    </source>
</reference>
<proteinExistence type="predicted"/>
<accession>G0NZW5</accession>
<evidence type="ECO:0000313" key="1">
    <source>
        <dbReference type="EMBL" id="EGT41354.1"/>
    </source>
</evidence>
<dbReference type="EMBL" id="GL379993">
    <property type="protein sequence ID" value="EGT41354.1"/>
    <property type="molecule type" value="Genomic_DNA"/>
</dbReference>
<dbReference type="AlphaFoldDB" id="G0NZW5"/>